<evidence type="ECO:0000313" key="2">
    <source>
        <dbReference type="Proteomes" id="UP000648482"/>
    </source>
</evidence>
<proteinExistence type="predicted"/>
<accession>A0ABR9E6A1</accession>
<sequence>MFLYFDKSAINFTLNKVDKLFGRSITSLKANITMQAA</sequence>
<organism evidence="1 2">
    <name type="scientific">Pseudoalteromonas aliena SW19</name>
    <dbReference type="NCBI Taxonomy" id="1314866"/>
    <lineage>
        <taxon>Bacteria</taxon>
        <taxon>Pseudomonadati</taxon>
        <taxon>Pseudomonadota</taxon>
        <taxon>Gammaproteobacteria</taxon>
        <taxon>Alteromonadales</taxon>
        <taxon>Pseudoalteromonadaceae</taxon>
        <taxon>Pseudoalteromonas</taxon>
    </lineage>
</organism>
<comment type="caution">
    <text evidence="1">The sequence shown here is derived from an EMBL/GenBank/DDBJ whole genome shotgun (WGS) entry which is preliminary data.</text>
</comment>
<name>A0ABR9E6A1_9GAMM</name>
<gene>
    <name evidence="1" type="ORF">PALI_a2997</name>
</gene>
<dbReference type="EMBL" id="AQGU01000028">
    <property type="protein sequence ID" value="MBE0360924.1"/>
    <property type="molecule type" value="Genomic_DNA"/>
</dbReference>
<protein>
    <submittedName>
        <fullName evidence="1">Uncharacterized protein</fullName>
    </submittedName>
</protein>
<dbReference type="Proteomes" id="UP000648482">
    <property type="component" value="Unassembled WGS sequence"/>
</dbReference>
<evidence type="ECO:0000313" key="1">
    <source>
        <dbReference type="EMBL" id="MBE0360924.1"/>
    </source>
</evidence>
<keyword evidence="2" id="KW-1185">Reference proteome</keyword>
<reference evidence="1 2" key="1">
    <citation type="submission" date="2015-06" db="EMBL/GenBank/DDBJ databases">
        <title>Genome sequence of Pseudoalteromonas aliena.</title>
        <authorList>
            <person name="Xie B.-B."/>
            <person name="Rong J.-C."/>
            <person name="Qin Q.-L."/>
            <person name="Zhang Y.-Z."/>
        </authorList>
    </citation>
    <scope>NUCLEOTIDE SEQUENCE [LARGE SCALE GENOMIC DNA]</scope>
    <source>
        <strain evidence="1 2">SW19</strain>
    </source>
</reference>